<dbReference type="SUPFAM" id="SSF55874">
    <property type="entry name" value="ATPase domain of HSP90 chaperone/DNA topoisomerase II/histidine kinase"/>
    <property type="match status" value="1"/>
</dbReference>
<organism evidence="9 10">
    <name type="scientific">Dasania phycosphaerae</name>
    <dbReference type="NCBI Taxonomy" id="2950436"/>
    <lineage>
        <taxon>Bacteria</taxon>
        <taxon>Pseudomonadati</taxon>
        <taxon>Pseudomonadota</taxon>
        <taxon>Gammaproteobacteria</taxon>
        <taxon>Cellvibrionales</taxon>
        <taxon>Spongiibacteraceae</taxon>
        <taxon>Dasania</taxon>
    </lineage>
</organism>
<feature type="transmembrane region" description="Helical" evidence="5">
    <location>
        <begin position="286"/>
        <end position="306"/>
    </location>
</feature>
<dbReference type="Gene3D" id="3.40.50.2300">
    <property type="match status" value="1"/>
</dbReference>
<evidence type="ECO:0000256" key="4">
    <source>
        <dbReference type="PROSITE-ProRule" id="PRU00169"/>
    </source>
</evidence>
<evidence type="ECO:0000313" key="10">
    <source>
        <dbReference type="Proteomes" id="UP001069090"/>
    </source>
</evidence>
<comment type="caution">
    <text evidence="9">The sequence shown here is derived from an EMBL/GenBank/DDBJ whole genome shotgun (WGS) entry which is preliminary data.</text>
</comment>
<keyword evidence="5" id="KW-0812">Transmembrane</keyword>
<dbReference type="EMBL" id="JAPTGG010000001">
    <property type="protein sequence ID" value="MCZ0863590.1"/>
    <property type="molecule type" value="Genomic_DNA"/>
</dbReference>
<dbReference type="InterPro" id="IPR011006">
    <property type="entry name" value="CheY-like_superfamily"/>
</dbReference>
<keyword evidence="3 4" id="KW-0597">Phosphoprotein</keyword>
<dbReference type="InterPro" id="IPR011623">
    <property type="entry name" value="7TMR_DISM_rcpt_extracell_dom1"/>
</dbReference>
<dbReference type="InterPro" id="IPR011622">
    <property type="entry name" value="7TMR_DISM_rcpt_extracell_dom2"/>
</dbReference>
<dbReference type="InterPro" id="IPR001789">
    <property type="entry name" value="Sig_transdc_resp-reg_receiver"/>
</dbReference>
<dbReference type="Proteomes" id="UP001069090">
    <property type="component" value="Unassembled WGS sequence"/>
</dbReference>
<feature type="transmembrane region" description="Helical" evidence="5">
    <location>
        <begin position="341"/>
        <end position="361"/>
    </location>
</feature>
<dbReference type="Gene3D" id="2.60.40.2380">
    <property type="match status" value="1"/>
</dbReference>
<feature type="transmembrane region" description="Helical" evidence="5">
    <location>
        <begin position="367"/>
        <end position="389"/>
    </location>
</feature>
<dbReference type="InterPro" id="IPR003661">
    <property type="entry name" value="HisK_dim/P_dom"/>
</dbReference>
<feature type="transmembrane region" description="Helical" evidence="5">
    <location>
        <begin position="252"/>
        <end position="274"/>
    </location>
</feature>
<evidence type="ECO:0000313" key="9">
    <source>
        <dbReference type="EMBL" id="MCZ0863590.1"/>
    </source>
</evidence>
<dbReference type="SMART" id="SM00388">
    <property type="entry name" value="HisKA"/>
    <property type="match status" value="1"/>
</dbReference>
<dbReference type="AlphaFoldDB" id="A0A9J6RG16"/>
<proteinExistence type="predicted"/>
<dbReference type="EC" id="2.7.13.3" evidence="2"/>
<evidence type="ECO:0000259" key="8">
    <source>
        <dbReference type="PROSITE" id="PS50110"/>
    </source>
</evidence>
<dbReference type="InterPro" id="IPR036890">
    <property type="entry name" value="HATPase_C_sf"/>
</dbReference>
<dbReference type="InterPro" id="IPR005467">
    <property type="entry name" value="His_kinase_dom"/>
</dbReference>
<feature type="transmembrane region" description="Helical" evidence="5">
    <location>
        <begin position="312"/>
        <end position="334"/>
    </location>
</feature>
<dbReference type="SUPFAM" id="SSF52172">
    <property type="entry name" value="CheY-like"/>
    <property type="match status" value="1"/>
</dbReference>
<dbReference type="SMART" id="SM00448">
    <property type="entry name" value="REC"/>
    <property type="match status" value="1"/>
</dbReference>
<evidence type="ECO:0000256" key="6">
    <source>
        <dbReference type="SAM" id="SignalP"/>
    </source>
</evidence>
<dbReference type="CDD" id="cd00082">
    <property type="entry name" value="HisKA"/>
    <property type="match status" value="1"/>
</dbReference>
<dbReference type="InterPro" id="IPR003594">
    <property type="entry name" value="HATPase_dom"/>
</dbReference>
<dbReference type="Pfam" id="PF07695">
    <property type="entry name" value="7TMR-DISM_7TM"/>
    <property type="match status" value="1"/>
</dbReference>
<dbReference type="Gene3D" id="3.30.565.10">
    <property type="entry name" value="Histidine kinase-like ATPase, C-terminal domain"/>
    <property type="match status" value="1"/>
</dbReference>
<dbReference type="InterPro" id="IPR036097">
    <property type="entry name" value="HisK_dim/P_sf"/>
</dbReference>
<dbReference type="Pfam" id="PF02518">
    <property type="entry name" value="HATPase_c"/>
    <property type="match status" value="1"/>
</dbReference>
<feature type="transmembrane region" description="Helical" evidence="5">
    <location>
        <begin position="217"/>
        <end position="240"/>
    </location>
</feature>
<comment type="catalytic activity">
    <reaction evidence="1">
        <text>ATP + protein L-histidine = ADP + protein N-phospho-L-histidine.</text>
        <dbReference type="EC" id="2.7.13.3"/>
    </reaction>
</comment>
<dbReference type="PANTHER" id="PTHR45339">
    <property type="entry name" value="HYBRID SIGNAL TRANSDUCTION HISTIDINE KINASE J"/>
    <property type="match status" value="1"/>
</dbReference>
<dbReference type="CDD" id="cd17546">
    <property type="entry name" value="REC_hyHK_CKI1_RcsC-like"/>
    <property type="match status" value="1"/>
</dbReference>
<name>A0A9J6RG16_9GAMM</name>
<feature type="domain" description="Histidine kinase" evidence="7">
    <location>
        <begin position="438"/>
        <end position="654"/>
    </location>
</feature>
<protein>
    <recommendedName>
        <fullName evidence="2">histidine kinase</fullName>
        <ecNumber evidence="2">2.7.13.3</ecNumber>
    </recommendedName>
</protein>
<evidence type="ECO:0000259" key="7">
    <source>
        <dbReference type="PROSITE" id="PS50109"/>
    </source>
</evidence>
<feature type="domain" description="Response regulatory" evidence="8">
    <location>
        <begin position="674"/>
        <end position="791"/>
    </location>
</feature>
<keyword evidence="6" id="KW-0732">Signal</keyword>
<dbReference type="Pfam" id="PF07696">
    <property type="entry name" value="7TMR-DISMED2"/>
    <property type="match status" value="1"/>
</dbReference>
<dbReference type="RefSeq" id="WP_258329738.1">
    <property type="nucleotide sequence ID" value="NZ_JAPTGG010000001.1"/>
</dbReference>
<dbReference type="SMART" id="SM00387">
    <property type="entry name" value="HATPase_c"/>
    <property type="match status" value="1"/>
</dbReference>
<accession>A0A9J6RG16</accession>
<dbReference type="InterPro" id="IPR004358">
    <property type="entry name" value="Sig_transdc_His_kin-like_C"/>
</dbReference>
<gene>
    <name evidence="9" type="ORF">O0V09_00155</name>
</gene>
<dbReference type="PANTHER" id="PTHR45339:SF5">
    <property type="entry name" value="HISTIDINE KINASE"/>
    <property type="match status" value="1"/>
</dbReference>
<reference evidence="9 10" key="1">
    <citation type="submission" date="2022-12" db="EMBL/GenBank/DDBJ databases">
        <title>Dasania phycosphaerae sp. nov., isolated from particulate material of the south coast of Korea.</title>
        <authorList>
            <person name="Jiang Y."/>
        </authorList>
    </citation>
    <scope>NUCLEOTIDE SEQUENCE [LARGE SCALE GENOMIC DNA]</scope>
    <source>
        <strain evidence="9 10">GY-19</strain>
    </source>
</reference>
<sequence>MPLTSHLIRTLWLFCALVLLIPAKALAVDLDDGRNHYNLNEDIYWFEDKSQLMTIADIIQPQNLDRFQLNQKKLFNLGFKESNVWLHLQLQRPQSQAANKEWFLSIDNPLLDHIEIYQYSQKTLTKTTVLGDLLSFEKRQVKHRSFITPLRFESNNIDLFIKITSSSVLKVPLYLFDDIKLAEQYGYTSNYYGMYFGVIFCAFIYCFFKFIKTRERFLLYGFSYILAFAFIQATLSGYAFQYLWPQRPEFNQASIILSVSLSCLFGLLTCRHFLALPESKSSFEIALNGSIALAIVLTLLVPFVSYQTALEITLMLILSASTAVFACTISSISLGDKTARLFLLAWLCMAPGIVNYCLITANYVDVGLLTETAILAGSALQVILLSLALDNRSHEHFKNSFALQASAQQQLAQQVAELETKLNHSQRASLLKDSFLATISHELRTPVNSIEGSLSLVDTNTMDQQQSHYINAAYNSAQNLTTLINSILHFSEIQAGTAKTKKESFELRPIFNRLADAFRHRCNTKNITLNWHIDKNVPNYIVSDSDQLSLILSQLVDNAIKYTEQGSITVTISTEKQQLIFSVHDTGQGINPTKLSSIIKEFQHNNSDYMRHHHDMGIGLSICHRICLLLNAELHIESTLGQGSLFTFVAPLQLPNITQPQDHSAEPNSHKEKIVLIAEDNPVNQMVLKGMLEKLDCIVLTANNGQQALDTLQQQPVDIILMDCQMPIMDGFEATKKIRQTNSAYSNVPIIAVTANAMAGDNEQCIALGMNDYIKKPINRELLAQKIQHWLREAS</sequence>
<feature type="chain" id="PRO_5039949940" description="histidine kinase" evidence="6">
    <location>
        <begin position="28"/>
        <end position="795"/>
    </location>
</feature>
<keyword evidence="5" id="KW-1133">Transmembrane helix</keyword>
<evidence type="ECO:0000256" key="1">
    <source>
        <dbReference type="ARBA" id="ARBA00000085"/>
    </source>
</evidence>
<dbReference type="PRINTS" id="PR00344">
    <property type="entry name" value="BCTRLSENSOR"/>
</dbReference>
<feature type="modified residue" description="4-aspartylphosphate" evidence="4">
    <location>
        <position position="723"/>
    </location>
</feature>
<dbReference type="Pfam" id="PF00512">
    <property type="entry name" value="HisKA"/>
    <property type="match status" value="1"/>
</dbReference>
<evidence type="ECO:0000256" key="5">
    <source>
        <dbReference type="SAM" id="Phobius"/>
    </source>
</evidence>
<dbReference type="Pfam" id="PF00072">
    <property type="entry name" value="Response_reg"/>
    <property type="match status" value="1"/>
</dbReference>
<feature type="signal peptide" evidence="6">
    <location>
        <begin position="1"/>
        <end position="27"/>
    </location>
</feature>
<dbReference type="SUPFAM" id="SSF47384">
    <property type="entry name" value="Homodimeric domain of signal transducing histidine kinase"/>
    <property type="match status" value="1"/>
</dbReference>
<dbReference type="PROSITE" id="PS50109">
    <property type="entry name" value="HIS_KIN"/>
    <property type="match status" value="1"/>
</dbReference>
<dbReference type="PROSITE" id="PS50110">
    <property type="entry name" value="RESPONSE_REGULATORY"/>
    <property type="match status" value="1"/>
</dbReference>
<feature type="transmembrane region" description="Helical" evidence="5">
    <location>
        <begin position="191"/>
        <end position="210"/>
    </location>
</feature>
<keyword evidence="5" id="KW-0472">Membrane</keyword>
<evidence type="ECO:0000256" key="2">
    <source>
        <dbReference type="ARBA" id="ARBA00012438"/>
    </source>
</evidence>
<evidence type="ECO:0000256" key="3">
    <source>
        <dbReference type="ARBA" id="ARBA00022553"/>
    </source>
</evidence>
<dbReference type="GO" id="GO:0000155">
    <property type="term" value="F:phosphorelay sensor kinase activity"/>
    <property type="evidence" value="ECO:0007669"/>
    <property type="project" value="InterPro"/>
</dbReference>
<dbReference type="Gene3D" id="1.10.287.130">
    <property type="match status" value="1"/>
</dbReference>
<keyword evidence="10" id="KW-1185">Reference proteome</keyword>